<evidence type="ECO:0000256" key="4">
    <source>
        <dbReference type="ARBA" id="ARBA00022523"/>
    </source>
</evidence>
<comment type="subcellular location">
    <subcellularLocation>
        <location evidence="2">Secreted</location>
        <location evidence="2">Extracellular space</location>
        <location evidence="2">Apoplast</location>
    </subcellularLocation>
</comment>
<dbReference type="PRINTS" id="PR00723">
    <property type="entry name" value="SUBTILISIN"/>
</dbReference>
<dbReference type="FunFam" id="2.60.40.2310:FF:000001">
    <property type="entry name" value="Subtilisin-like protease SBT1.5"/>
    <property type="match status" value="1"/>
</dbReference>
<dbReference type="PROSITE" id="PS51892">
    <property type="entry name" value="SUBTILASE"/>
    <property type="match status" value="1"/>
</dbReference>
<dbReference type="CDD" id="cd04852">
    <property type="entry name" value="Peptidases_S8_3"/>
    <property type="match status" value="1"/>
</dbReference>
<evidence type="ECO:0000259" key="15">
    <source>
        <dbReference type="Pfam" id="PF17766"/>
    </source>
</evidence>
<evidence type="ECO:0000256" key="5">
    <source>
        <dbReference type="ARBA" id="ARBA00022525"/>
    </source>
</evidence>
<dbReference type="GO" id="GO:0009609">
    <property type="term" value="P:response to symbiotic bacterium"/>
    <property type="evidence" value="ECO:0007669"/>
    <property type="project" value="UniProtKB-ARBA"/>
</dbReference>
<evidence type="ECO:0000256" key="6">
    <source>
        <dbReference type="ARBA" id="ARBA00022670"/>
    </source>
</evidence>
<dbReference type="FunFam" id="3.30.70.80:FF:000002">
    <property type="entry name" value="Subtilisin-like protease SBT5.3"/>
    <property type="match status" value="1"/>
</dbReference>
<feature type="domain" description="Inhibitor I9" evidence="14">
    <location>
        <begin position="42"/>
        <end position="121"/>
    </location>
</feature>
<evidence type="ECO:0000256" key="12">
    <source>
        <dbReference type="SAM" id="SignalP"/>
    </source>
</evidence>
<feature type="active site" description="Charge relay system" evidence="10 11">
    <location>
        <position position="155"/>
    </location>
</feature>
<evidence type="ECO:0000256" key="8">
    <source>
        <dbReference type="ARBA" id="ARBA00022801"/>
    </source>
</evidence>
<feature type="signal peptide" evidence="12">
    <location>
        <begin position="1"/>
        <end position="36"/>
    </location>
</feature>
<dbReference type="GO" id="GO:0048046">
    <property type="term" value="C:apoplast"/>
    <property type="evidence" value="ECO:0007669"/>
    <property type="project" value="UniProtKB-SubCell"/>
</dbReference>
<dbReference type="Gene3D" id="2.60.40.2310">
    <property type="match status" value="1"/>
</dbReference>
<dbReference type="AlphaFoldDB" id="A0A8T2ZLE8"/>
<feature type="domain" description="Peptidase S8/S53" evidence="13">
    <location>
        <begin position="146"/>
        <end position="622"/>
    </location>
</feature>
<keyword evidence="8 11" id="KW-0378">Hydrolase</keyword>
<evidence type="ECO:0000256" key="3">
    <source>
        <dbReference type="ARBA" id="ARBA00011073"/>
    </source>
</evidence>
<keyword evidence="17" id="KW-1185">Reference proteome</keyword>
<dbReference type="InterPro" id="IPR023828">
    <property type="entry name" value="Peptidase_S8_Ser-AS"/>
</dbReference>
<evidence type="ECO:0000256" key="2">
    <source>
        <dbReference type="ARBA" id="ARBA00004271"/>
    </source>
</evidence>
<dbReference type="Pfam" id="PF05922">
    <property type="entry name" value="Inhibitor_I9"/>
    <property type="match status" value="1"/>
</dbReference>
<proteinExistence type="inferred from homology"/>
<dbReference type="PROSITE" id="PS00138">
    <property type="entry name" value="SUBTILASE_SER"/>
    <property type="match status" value="1"/>
</dbReference>
<dbReference type="InterPro" id="IPR041469">
    <property type="entry name" value="Subtilisin-like_FN3"/>
</dbReference>
<comment type="caution">
    <text evidence="16">The sequence shown here is derived from an EMBL/GenBank/DDBJ whole genome shotgun (WGS) entry which is preliminary data.</text>
</comment>
<evidence type="ECO:0000313" key="17">
    <source>
        <dbReference type="Proteomes" id="UP000807159"/>
    </source>
</evidence>
<organism evidence="16 17">
    <name type="scientific">Populus deltoides</name>
    <name type="common">Eastern poplar</name>
    <name type="synonym">Eastern cottonwood</name>
    <dbReference type="NCBI Taxonomy" id="3696"/>
    <lineage>
        <taxon>Eukaryota</taxon>
        <taxon>Viridiplantae</taxon>
        <taxon>Streptophyta</taxon>
        <taxon>Embryophyta</taxon>
        <taxon>Tracheophyta</taxon>
        <taxon>Spermatophyta</taxon>
        <taxon>Magnoliopsida</taxon>
        <taxon>eudicotyledons</taxon>
        <taxon>Gunneridae</taxon>
        <taxon>Pentapetalae</taxon>
        <taxon>rosids</taxon>
        <taxon>fabids</taxon>
        <taxon>Malpighiales</taxon>
        <taxon>Salicaceae</taxon>
        <taxon>Saliceae</taxon>
        <taxon>Populus</taxon>
    </lineage>
</organism>
<evidence type="ECO:0000256" key="11">
    <source>
        <dbReference type="PROSITE-ProRule" id="PRU01240"/>
    </source>
</evidence>
<dbReference type="InterPro" id="IPR036852">
    <property type="entry name" value="Peptidase_S8/S53_dom_sf"/>
</dbReference>
<dbReference type="FunFam" id="3.50.30.30:FF:000005">
    <property type="entry name" value="subtilisin-like protease SBT1.5"/>
    <property type="match status" value="1"/>
</dbReference>
<dbReference type="Pfam" id="PF17766">
    <property type="entry name" value="fn3_6"/>
    <property type="match status" value="1"/>
</dbReference>
<dbReference type="Pfam" id="PF00082">
    <property type="entry name" value="Peptidase_S8"/>
    <property type="match status" value="1"/>
</dbReference>
<dbReference type="Gene3D" id="3.40.50.200">
    <property type="entry name" value="Peptidase S8/S53 domain"/>
    <property type="match status" value="1"/>
</dbReference>
<dbReference type="InterPro" id="IPR000209">
    <property type="entry name" value="Peptidase_S8/S53_dom"/>
</dbReference>
<keyword evidence="9 11" id="KW-0720">Serine protease</keyword>
<dbReference type="InterPro" id="IPR015500">
    <property type="entry name" value="Peptidase_S8_subtilisin-rel"/>
</dbReference>
<dbReference type="InterPro" id="IPR037045">
    <property type="entry name" value="S8pro/Inhibitor_I9_sf"/>
</dbReference>
<dbReference type="Gene3D" id="3.50.30.30">
    <property type="match status" value="1"/>
</dbReference>
<evidence type="ECO:0000313" key="16">
    <source>
        <dbReference type="EMBL" id="KAH8518149.1"/>
    </source>
</evidence>
<evidence type="ECO:0000256" key="10">
    <source>
        <dbReference type="PIRSR" id="PIRSR615500-1"/>
    </source>
</evidence>
<dbReference type="Gene3D" id="3.30.70.80">
    <property type="entry name" value="Peptidase S8 propeptide/proteinase inhibitor I9"/>
    <property type="match status" value="1"/>
</dbReference>
<reference evidence="16" key="1">
    <citation type="journal article" date="2021" name="J. Hered.">
        <title>Genome Assembly of Salicaceae Populus deltoides (Eastern Cottonwood) I-69 Based on Nanopore Sequencing and Hi-C Technologies.</title>
        <authorList>
            <person name="Bai S."/>
            <person name="Wu H."/>
            <person name="Zhang J."/>
            <person name="Pan Z."/>
            <person name="Zhao W."/>
            <person name="Li Z."/>
            <person name="Tong C."/>
        </authorList>
    </citation>
    <scope>NUCLEOTIDE SEQUENCE</scope>
    <source>
        <tissue evidence="16">Leaf</tissue>
    </source>
</reference>
<dbReference type="GO" id="GO:0006508">
    <property type="term" value="P:proteolysis"/>
    <property type="evidence" value="ECO:0007669"/>
    <property type="project" value="UniProtKB-KW"/>
</dbReference>
<evidence type="ECO:0000259" key="13">
    <source>
        <dbReference type="Pfam" id="PF00082"/>
    </source>
</evidence>
<name>A0A8T2ZLE8_POPDE</name>
<dbReference type="GO" id="GO:0004252">
    <property type="term" value="F:serine-type endopeptidase activity"/>
    <property type="evidence" value="ECO:0007669"/>
    <property type="project" value="UniProtKB-UniRule"/>
</dbReference>
<feature type="active site" description="Charge relay system" evidence="10 11">
    <location>
        <position position="255"/>
    </location>
</feature>
<feature type="chain" id="PRO_5035798351" evidence="12">
    <location>
        <begin position="37"/>
        <end position="803"/>
    </location>
</feature>
<sequence>MDPKSSKWRGSRKNQFFMILAIILLQHQLHIPVTHAETAKKVHIVYMGEKRHEDPATTKKIHYEMLSALLGSKEAAQSSIMYSYRHGFSGFAARITESQAAEIAEFPGVVQVIPNGIHKLHTTRSWEFIGLKHHSPQNLLTQSNMGQGTIIGVIDSGFFFFPVADTNSFTGSLKIGLVCNSAGVWPESKSFHDEGMGSVPSRWKGICQQGEHFKSYNCNRKIIGARWFVKGFQDQTHFNTTESREFMSPRDGDGHGTHTASTAAGNFVAKASYKGLATGLARGGAPLAHLAIYKVCWNIEDGGCTDADILKAFDKAIHDGVDILSVSIGNDIPLFSYVDMRNSIAIGSFHATSKGITVVCSAGNDGPISQTVANTAPWLTTVAASTIDRAFPTAIILGNNKTLRGQSITIGKHNHRFAGLTYSERIALDPMVSSQDCQPGSLNPTLAAGKIILCLSKSDTQDMFSASGSVFQAGGVGLIYAQFHNDGIELCEWIPCVKVDYEVGTQILSYIRQARSPTAKLSFPKTVVGKRVSPRLASFSSRGPSSITPEVLKPDIAAPGVDILAAYTPANKDQGDSYEFLSGTSMACPHVSGIVALIKSLHPNWSPAAIRSALVTTASQTGTDGMKIFEEGSTRKEADPFDMGGGHVNPERAAYPGLVYDTTTEEYIQYLCSIGYSSSSITRLTNTKINCMKKTNTRLNLNLPSITIPNLKTKVTVTRKVTNVGDVNSVYKAIVQAPIGISMAVEPKTLSFNRINKILSFRVTFLSSQKVQGEYRFGSLTWTDGEHFVRSPISVRAMEILDY</sequence>
<evidence type="ECO:0000259" key="14">
    <source>
        <dbReference type="Pfam" id="PF05922"/>
    </source>
</evidence>
<dbReference type="InterPro" id="IPR010259">
    <property type="entry name" value="S8pro/Inhibitor_I9"/>
</dbReference>
<dbReference type="FunFam" id="3.40.50.200:FF:000006">
    <property type="entry name" value="Subtilisin-like protease SBT1.5"/>
    <property type="match status" value="1"/>
</dbReference>
<dbReference type="GO" id="GO:0009610">
    <property type="term" value="P:response to symbiotic fungus"/>
    <property type="evidence" value="ECO:0007669"/>
    <property type="project" value="UniProtKB-ARBA"/>
</dbReference>
<accession>A0A8T2ZLE8</accession>
<evidence type="ECO:0000256" key="7">
    <source>
        <dbReference type="ARBA" id="ARBA00022729"/>
    </source>
</evidence>
<dbReference type="InterPro" id="IPR034197">
    <property type="entry name" value="Peptidases_S8_3"/>
</dbReference>
<keyword evidence="6 11" id="KW-0645">Protease</keyword>
<feature type="domain" description="Subtilisin-like protease fibronectin type-III" evidence="15">
    <location>
        <begin position="700"/>
        <end position="795"/>
    </location>
</feature>
<dbReference type="PANTHER" id="PTHR10795">
    <property type="entry name" value="PROPROTEIN CONVERTASE SUBTILISIN/KEXIN"/>
    <property type="match status" value="1"/>
</dbReference>
<gene>
    <name evidence="16" type="ORF">H0E87_000105</name>
</gene>
<dbReference type="Proteomes" id="UP000807159">
    <property type="component" value="Chromosome 1"/>
</dbReference>
<dbReference type="EMBL" id="JACEGQ020000001">
    <property type="protein sequence ID" value="KAH8518149.1"/>
    <property type="molecule type" value="Genomic_DNA"/>
</dbReference>
<feature type="active site" description="Charge relay system" evidence="10 11">
    <location>
        <position position="585"/>
    </location>
</feature>
<keyword evidence="5" id="KW-0964">Secreted</keyword>
<keyword evidence="7 12" id="KW-0732">Signal</keyword>
<dbReference type="CDD" id="cd02120">
    <property type="entry name" value="PA_subtilisin_like"/>
    <property type="match status" value="1"/>
</dbReference>
<comment type="function">
    <text evidence="1">Required for arbuscular mycorrhiza (AM) development during AM symbiosis with AM fungi (e.g. Glomeromycota intraradices).</text>
</comment>
<dbReference type="InterPro" id="IPR045051">
    <property type="entry name" value="SBT"/>
</dbReference>
<dbReference type="SUPFAM" id="SSF52743">
    <property type="entry name" value="Subtilisin-like"/>
    <property type="match status" value="1"/>
</dbReference>
<keyword evidence="4" id="KW-0052">Apoplast</keyword>
<evidence type="ECO:0000256" key="1">
    <source>
        <dbReference type="ARBA" id="ARBA00002076"/>
    </source>
</evidence>
<evidence type="ECO:0000256" key="9">
    <source>
        <dbReference type="ARBA" id="ARBA00022825"/>
    </source>
</evidence>
<protein>
    <submittedName>
        <fullName evidence="16">Uncharacterized protein</fullName>
    </submittedName>
</protein>
<comment type="similarity">
    <text evidence="3 11">Belongs to the peptidase S8 family.</text>
</comment>